<reference evidence="3" key="1">
    <citation type="journal article" date="2022" name="Int. J. Mol. Sci.">
        <title>Draft Genome of Tanacetum Coccineum: Genomic Comparison of Closely Related Tanacetum-Family Plants.</title>
        <authorList>
            <person name="Yamashiro T."/>
            <person name="Shiraishi A."/>
            <person name="Nakayama K."/>
            <person name="Satake H."/>
        </authorList>
    </citation>
    <scope>NUCLEOTIDE SEQUENCE</scope>
</reference>
<name>A0ABQ5BA27_9ASTR</name>
<organism evidence="3 4">
    <name type="scientific">Tanacetum coccineum</name>
    <dbReference type="NCBI Taxonomy" id="301880"/>
    <lineage>
        <taxon>Eukaryota</taxon>
        <taxon>Viridiplantae</taxon>
        <taxon>Streptophyta</taxon>
        <taxon>Embryophyta</taxon>
        <taxon>Tracheophyta</taxon>
        <taxon>Spermatophyta</taxon>
        <taxon>Magnoliopsida</taxon>
        <taxon>eudicotyledons</taxon>
        <taxon>Gunneridae</taxon>
        <taxon>Pentapetalae</taxon>
        <taxon>asterids</taxon>
        <taxon>campanulids</taxon>
        <taxon>Asterales</taxon>
        <taxon>Asteraceae</taxon>
        <taxon>Asteroideae</taxon>
        <taxon>Anthemideae</taxon>
        <taxon>Anthemidinae</taxon>
        <taxon>Tanacetum</taxon>
    </lineage>
</organism>
<evidence type="ECO:0000256" key="1">
    <source>
        <dbReference type="SAM" id="Coils"/>
    </source>
</evidence>
<keyword evidence="1" id="KW-0175">Coiled coil</keyword>
<comment type="caution">
    <text evidence="3">The sequence shown here is derived from an EMBL/GenBank/DDBJ whole genome shotgun (WGS) entry which is preliminary data.</text>
</comment>
<keyword evidence="4" id="KW-1185">Reference proteome</keyword>
<feature type="coiled-coil region" evidence="1">
    <location>
        <begin position="223"/>
        <end position="250"/>
    </location>
</feature>
<evidence type="ECO:0000256" key="2">
    <source>
        <dbReference type="SAM" id="MobiDB-lite"/>
    </source>
</evidence>
<accession>A0ABQ5BA27</accession>
<dbReference type="EMBL" id="BQNB010012935">
    <property type="protein sequence ID" value="GJT09774.1"/>
    <property type="molecule type" value="Genomic_DNA"/>
</dbReference>
<reference evidence="3" key="2">
    <citation type="submission" date="2022-01" db="EMBL/GenBank/DDBJ databases">
        <authorList>
            <person name="Yamashiro T."/>
            <person name="Shiraishi A."/>
            <person name="Satake H."/>
            <person name="Nakayama K."/>
        </authorList>
    </citation>
    <scope>NUCLEOTIDE SEQUENCE</scope>
</reference>
<feature type="region of interest" description="Disordered" evidence="2">
    <location>
        <begin position="154"/>
        <end position="216"/>
    </location>
</feature>
<sequence>MLNLKFTETHNLVAFLEKPEESDGFEGIIDFLNASSIKYALTVNPTIYTSCVKQFWATAKRNTVTGDAVTIISRWEEELERMGYENLTQKLTFYKAFFSPQWKFLIHTILQCLSAKTTAWNEFSSTMASVIICFSGRVTPLFQTMMVQAPKELRDGSKVPTNPQHAPTIIQPSTSQPQKKQPRRKQRKDTEVPQPSGSTKPITDEAANEEHVPTYSNDPLLSVLDLENTKTSQAAEITKLKERVKKLERMNKSRTIGLKRLRKVGRSAQVISSEDEEVTLVDEAQRRNDDNLMFNTGVLDEHEVKVEKVVSTAKVTIVSATTTTVDELTLTQTLIEIKAAKPKAVTTAATTTITTVTRPKARGVVVQEPNQILIDEEIAQKLQAQLNVELEEEEKLAKQREEDANIVEWDNVQAMIDADYEIAARLQVQEHEELTVEEKSKLFVELMDKRKKHFARLRAKEQRRKPPTKAQKRNQICTYLENMVGFTHSQLKNKSFDEVQKAFDKTMGWIDSFVSMDSEVVKGEQERIKKQNIDDDQEEAKMKKHMEIVVDEEEIAVDVIPLATKPPIIVDWKIIKEGKMGYFQIIRADGSSRKYSSMIKMLQNIDKEDLETLWKLVKAKHGS</sequence>
<evidence type="ECO:0000313" key="3">
    <source>
        <dbReference type="EMBL" id="GJT09774.1"/>
    </source>
</evidence>
<evidence type="ECO:0000313" key="4">
    <source>
        <dbReference type="Proteomes" id="UP001151760"/>
    </source>
</evidence>
<protein>
    <submittedName>
        <fullName evidence="3">Uncharacterized protein</fullName>
    </submittedName>
</protein>
<gene>
    <name evidence="3" type="ORF">Tco_0856816</name>
</gene>
<feature type="coiled-coil region" evidence="1">
    <location>
        <begin position="374"/>
        <end position="403"/>
    </location>
</feature>
<dbReference type="Proteomes" id="UP001151760">
    <property type="component" value="Unassembled WGS sequence"/>
</dbReference>
<proteinExistence type="predicted"/>